<dbReference type="SUPFAM" id="SSF53041">
    <property type="entry name" value="Resolvase-like"/>
    <property type="match status" value="1"/>
</dbReference>
<organism evidence="3 4">
    <name type="scientific">Staphylococcus intermedius NCTC 11048</name>
    <dbReference type="NCBI Taxonomy" id="1141106"/>
    <lineage>
        <taxon>Bacteria</taxon>
        <taxon>Bacillati</taxon>
        <taxon>Bacillota</taxon>
        <taxon>Bacilli</taxon>
        <taxon>Bacillales</taxon>
        <taxon>Staphylococcaceae</taxon>
        <taxon>Staphylococcus</taxon>
        <taxon>Staphylococcus intermedius group</taxon>
    </lineage>
</organism>
<dbReference type="PROSITE" id="PS51736">
    <property type="entry name" value="RECOMBINASES_3"/>
    <property type="match status" value="1"/>
</dbReference>
<dbReference type="SMART" id="SM00857">
    <property type="entry name" value="Resolvase"/>
    <property type="match status" value="1"/>
</dbReference>
<dbReference type="InterPro" id="IPR038109">
    <property type="entry name" value="DNA_bind_recomb_sf"/>
</dbReference>
<feature type="domain" description="Recombinase" evidence="2">
    <location>
        <begin position="154"/>
        <end position="257"/>
    </location>
</feature>
<feature type="domain" description="Resolvase/invertase-type recombinase catalytic" evidence="1">
    <location>
        <begin position="2"/>
        <end position="147"/>
    </location>
</feature>
<dbReference type="Pfam" id="PF00239">
    <property type="entry name" value="Resolvase"/>
    <property type="match status" value="1"/>
</dbReference>
<keyword evidence="4" id="KW-1185">Reference proteome</keyword>
<accession>A0A380GBR9</accession>
<sequence length="461" mass="54359">MKVAIYTRVSTHEQSLHGFSIEEQERKLKQFCDINDWNVYKIYTDAGYSGAKRERPALNKLIEEINEFDLVLVYKLDRLTRSVRDLLDILEILEKNDVSFRSATEVYDTSTAMGRLFVTLVGAMAEWERTTIQERTFMGRRAAAQKGLIKTTPPFFYDRVDNKLIPNEYSKVLRFAVDEIKKGTSLREITIKLNNSNYKAPIGNRWHRSVLRNALKSPVARGHYCFSDVFIENTHEPIITDAEYEEIKERISERTNSVVVKHISAFRGKLVCPTCGNRCTLNTNKHVTQKNGTWYSKHYYCDRCKYDKSVENFSFSEEEALKQFYTYISNFDLTNYEVETNEEKEQEIEIDIDKINEERKRYHILFAKGLMREDELTPLIKELDDMVAVYNKQKKENDRKVYDYEQIKDFKYSLLEGWERMDLELKAEFIKRAIKSIKIEYIKGVRGKKPNSINILDVDFY</sequence>
<dbReference type="Gene3D" id="3.90.1750.20">
    <property type="entry name" value="Putative Large Serine Recombinase, Chain B, Domain 2"/>
    <property type="match status" value="1"/>
</dbReference>
<dbReference type="Proteomes" id="UP000255549">
    <property type="component" value="Unassembled WGS sequence"/>
</dbReference>
<evidence type="ECO:0000313" key="4">
    <source>
        <dbReference type="Proteomes" id="UP000255549"/>
    </source>
</evidence>
<evidence type="ECO:0000259" key="1">
    <source>
        <dbReference type="PROSITE" id="PS51736"/>
    </source>
</evidence>
<name>A0A380GBR9_STAIN</name>
<dbReference type="OrthoDB" id="9811097at2"/>
<evidence type="ECO:0000313" key="3">
    <source>
        <dbReference type="EMBL" id="SUM47708.1"/>
    </source>
</evidence>
<dbReference type="InterPro" id="IPR050639">
    <property type="entry name" value="SSR_resolvase"/>
</dbReference>
<dbReference type="PANTHER" id="PTHR30461:SF23">
    <property type="entry name" value="DNA RECOMBINASE-RELATED"/>
    <property type="match status" value="1"/>
</dbReference>
<dbReference type="PROSITE" id="PS51737">
    <property type="entry name" value="RECOMBINASE_DNA_BIND"/>
    <property type="match status" value="1"/>
</dbReference>
<dbReference type="Gene3D" id="3.40.50.1390">
    <property type="entry name" value="Resolvase, N-terminal catalytic domain"/>
    <property type="match status" value="1"/>
</dbReference>
<gene>
    <name evidence="3" type="primary">hin_5</name>
    <name evidence="3" type="ORF">NCTC11048_02793</name>
</gene>
<dbReference type="InterPro" id="IPR036162">
    <property type="entry name" value="Resolvase-like_N_sf"/>
</dbReference>
<dbReference type="EMBL" id="UHDP01000003">
    <property type="protein sequence ID" value="SUM47708.1"/>
    <property type="molecule type" value="Genomic_DNA"/>
</dbReference>
<dbReference type="PANTHER" id="PTHR30461">
    <property type="entry name" value="DNA-INVERTASE FROM LAMBDOID PROPHAGE"/>
    <property type="match status" value="1"/>
</dbReference>
<proteinExistence type="predicted"/>
<dbReference type="STRING" id="1141106.GCA_000308095_01859"/>
<dbReference type="InterPro" id="IPR011109">
    <property type="entry name" value="DNA_bind_recombinase_dom"/>
</dbReference>
<dbReference type="Pfam" id="PF07508">
    <property type="entry name" value="Recombinase"/>
    <property type="match status" value="1"/>
</dbReference>
<protein>
    <submittedName>
        <fullName evidence="3">Integrase</fullName>
    </submittedName>
</protein>
<reference evidence="3 4" key="1">
    <citation type="submission" date="2018-06" db="EMBL/GenBank/DDBJ databases">
        <authorList>
            <consortium name="Pathogen Informatics"/>
            <person name="Doyle S."/>
        </authorList>
    </citation>
    <scope>NUCLEOTIDE SEQUENCE [LARGE SCALE GENOMIC DNA]</scope>
    <source>
        <strain evidence="4">NCTC 11048</strain>
    </source>
</reference>
<dbReference type="InterPro" id="IPR006119">
    <property type="entry name" value="Resolv_N"/>
</dbReference>
<dbReference type="CDD" id="cd03768">
    <property type="entry name" value="SR_ResInv"/>
    <property type="match status" value="1"/>
</dbReference>
<dbReference type="RefSeq" id="WP_019167944.1">
    <property type="nucleotide sequence ID" value="NZ_CAIB01000104.1"/>
</dbReference>
<dbReference type="GO" id="GO:0000150">
    <property type="term" value="F:DNA strand exchange activity"/>
    <property type="evidence" value="ECO:0007669"/>
    <property type="project" value="InterPro"/>
</dbReference>
<evidence type="ECO:0000259" key="2">
    <source>
        <dbReference type="PROSITE" id="PS51737"/>
    </source>
</evidence>
<dbReference type="GO" id="GO:0003677">
    <property type="term" value="F:DNA binding"/>
    <property type="evidence" value="ECO:0007669"/>
    <property type="project" value="InterPro"/>
</dbReference>
<dbReference type="AlphaFoldDB" id="A0A380GBR9"/>